<reference evidence="2" key="1">
    <citation type="submission" date="2020-12" db="EMBL/GenBank/DDBJ databases">
        <title>Leucobacter sp. CAS1, isolated from Chromium sludge.</title>
        <authorList>
            <person name="Xu Z."/>
        </authorList>
    </citation>
    <scope>NUCLEOTIDE SEQUENCE</scope>
    <source>
        <strain evidence="2">CSA1</strain>
    </source>
</reference>
<evidence type="ECO:0000259" key="1">
    <source>
        <dbReference type="Pfam" id="PF07969"/>
    </source>
</evidence>
<feature type="domain" description="Amidohydrolase 3" evidence="1">
    <location>
        <begin position="53"/>
        <end position="510"/>
    </location>
</feature>
<dbReference type="EMBL" id="JAEHOH010000021">
    <property type="protein sequence ID" value="MBK0420136.1"/>
    <property type="molecule type" value="Genomic_DNA"/>
</dbReference>
<accession>A0A934QAF4</accession>
<dbReference type="Proteomes" id="UP000608530">
    <property type="component" value="Unassembled WGS sequence"/>
</dbReference>
<protein>
    <submittedName>
        <fullName evidence="2">Amidohydrolase family protein</fullName>
    </submittedName>
</protein>
<dbReference type="InterPro" id="IPR011059">
    <property type="entry name" value="Metal-dep_hydrolase_composite"/>
</dbReference>
<dbReference type="SUPFAM" id="SSF51556">
    <property type="entry name" value="Metallo-dependent hydrolases"/>
    <property type="match status" value="1"/>
</dbReference>
<sequence>MTRRLFSGGEIVTLTAESGDAVLVEHGRILAVGERERLLGGPAGPAGSAGDVEEIDLGGAALIPGFVDGHAHLELSCITQEQHLQLHAPPVASLTEILDAVARRRAEQGRGWIVVRSSFALDRRVAEGRLLEREELDRASPGEPVAVLAGLHVASLNTAAMRLLGLDDEASHASGMTVHRRADGSPSGVFTEIWDLLPTATVEESRSALERHARRLFGAHGITSLSTISTSASDVRALQELAEAGTLPFRVRFHPHVPRFGSMEEVLSLGIASGFGDDMLRFGGVKIFVDGEGGDGLGRSFDDLKWTQEELDDVVGRATVAGVQLFMHAVTETGILAAIAAVRRQDGADLARLPAPHRIEHSGDYVPVERIGELAASGVGVVTTPHFVSSDVVERDFQPLRRLVDAGIRIIGATDTTGTVPEGASPLANIASMVNRVDDLGGPSPHRLSAEEALRAFTDWSARGQGEGGVKGVLRRGAHADFAILSENPLSAPPERLAGIEVLGTVVGGDPA</sequence>
<proteinExistence type="predicted"/>
<dbReference type="Pfam" id="PF07969">
    <property type="entry name" value="Amidohydro_3"/>
    <property type="match status" value="1"/>
</dbReference>
<organism evidence="2 3">
    <name type="scientific">Leucobacter chromiisoli</name>
    <dbReference type="NCBI Taxonomy" id="2796471"/>
    <lineage>
        <taxon>Bacteria</taxon>
        <taxon>Bacillati</taxon>
        <taxon>Actinomycetota</taxon>
        <taxon>Actinomycetes</taxon>
        <taxon>Micrococcales</taxon>
        <taxon>Microbacteriaceae</taxon>
        <taxon>Leucobacter</taxon>
    </lineage>
</organism>
<dbReference type="RefSeq" id="WP_200116271.1">
    <property type="nucleotide sequence ID" value="NZ_JAEHOH010000021.1"/>
</dbReference>
<dbReference type="Gene3D" id="3.10.310.70">
    <property type="match status" value="1"/>
</dbReference>
<keyword evidence="3" id="KW-1185">Reference proteome</keyword>
<dbReference type="GO" id="GO:0016810">
    <property type="term" value="F:hydrolase activity, acting on carbon-nitrogen (but not peptide) bonds"/>
    <property type="evidence" value="ECO:0007669"/>
    <property type="project" value="InterPro"/>
</dbReference>
<dbReference type="InterPro" id="IPR013108">
    <property type="entry name" value="Amidohydro_3"/>
</dbReference>
<name>A0A934QAF4_9MICO</name>
<gene>
    <name evidence="2" type="ORF">JD276_13950</name>
</gene>
<dbReference type="PANTHER" id="PTHR22642">
    <property type="entry name" value="IMIDAZOLONEPROPIONASE"/>
    <property type="match status" value="1"/>
</dbReference>
<dbReference type="PANTHER" id="PTHR22642:SF2">
    <property type="entry name" value="PROTEIN LONG AFTER FAR-RED 3"/>
    <property type="match status" value="1"/>
</dbReference>
<dbReference type="AlphaFoldDB" id="A0A934QAF4"/>
<dbReference type="InterPro" id="IPR032466">
    <property type="entry name" value="Metal_Hydrolase"/>
</dbReference>
<evidence type="ECO:0000313" key="2">
    <source>
        <dbReference type="EMBL" id="MBK0420136.1"/>
    </source>
</evidence>
<dbReference type="Gene3D" id="3.20.20.140">
    <property type="entry name" value="Metal-dependent hydrolases"/>
    <property type="match status" value="1"/>
</dbReference>
<comment type="caution">
    <text evidence="2">The sequence shown here is derived from an EMBL/GenBank/DDBJ whole genome shotgun (WGS) entry which is preliminary data.</text>
</comment>
<evidence type="ECO:0000313" key="3">
    <source>
        <dbReference type="Proteomes" id="UP000608530"/>
    </source>
</evidence>
<dbReference type="SUPFAM" id="SSF51338">
    <property type="entry name" value="Composite domain of metallo-dependent hydrolases"/>
    <property type="match status" value="1"/>
</dbReference>
<dbReference type="Gene3D" id="2.30.40.10">
    <property type="entry name" value="Urease, subunit C, domain 1"/>
    <property type="match status" value="1"/>
</dbReference>